<evidence type="ECO:0000256" key="2">
    <source>
        <dbReference type="ARBA" id="ARBA00004141"/>
    </source>
</evidence>
<dbReference type="GO" id="GO:0020037">
    <property type="term" value="F:heme binding"/>
    <property type="evidence" value="ECO:0007669"/>
    <property type="project" value="TreeGrafter"/>
</dbReference>
<protein>
    <recommendedName>
        <fullName evidence="12">Cytochrome b561 domain-containing protein</fullName>
    </recommendedName>
</protein>
<dbReference type="AlphaFoldDB" id="A0AAE1KHZ0"/>
<name>A0AAE1KHZ0_9FABA</name>
<gene>
    <name evidence="13" type="ORF">QN277_018640</name>
</gene>
<evidence type="ECO:0000256" key="10">
    <source>
        <dbReference type="ARBA" id="ARBA00023136"/>
    </source>
</evidence>
<comment type="cofactor">
    <cofactor evidence="1">
        <name>heme b</name>
        <dbReference type="ChEBI" id="CHEBI:60344"/>
    </cofactor>
</comment>
<dbReference type="PANTHER" id="PTHR15422:SF24">
    <property type="entry name" value="DOMON RELATED DOMAIN-CONTAINING PROTEIN"/>
    <property type="match status" value="1"/>
</dbReference>
<feature type="transmembrane region" description="Helical" evidence="11">
    <location>
        <begin position="90"/>
        <end position="112"/>
    </location>
</feature>
<proteinExistence type="predicted"/>
<keyword evidence="7" id="KW-0249">Electron transport</keyword>
<comment type="subcellular location">
    <subcellularLocation>
        <location evidence="2">Membrane</location>
        <topology evidence="2">Multi-pass membrane protein</topology>
    </subcellularLocation>
</comment>
<keyword evidence="8 11" id="KW-1133">Transmembrane helix</keyword>
<evidence type="ECO:0000256" key="3">
    <source>
        <dbReference type="ARBA" id="ARBA00022448"/>
    </source>
</evidence>
<evidence type="ECO:0000256" key="9">
    <source>
        <dbReference type="ARBA" id="ARBA00023004"/>
    </source>
</evidence>
<dbReference type="PROSITE" id="PS50939">
    <property type="entry name" value="CYTOCHROME_B561"/>
    <property type="match status" value="1"/>
</dbReference>
<dbReference type="InterPro" id="IPR045150">
    <property type="entry name" value="CYB561D1/2"/>
</dbReference>
<sequence>MEVQIQRCLLVFLFHASLLASQIFPFVSSSQESQQIKDNNSLKMNPRLLYEIKVHGFLLWASMGFLMPVGIIAIRLSIREKDQRRQKNIFYVHAVLQLVAVLVATAGAIMSIKSFNNLFNNTHQKLGVALYGIIWLQLFLGIFRPQRGSKRRSIWYFSHWIAGTTVSFLGVLSVYLGLEAYEEKTSKSVTVWKILFTAQMCLIVLLYLFQDKWLYLHNRGPLVLDTELQNSMAQAEICSDENKQKKELKPESC</sequence>
<evidence type="ECO:0000256" key="1">
    <source>
        <dbReference type="ARBA" id="ARBA00001970"/>
    </source>
</evidence>
<feature type="transmembrane region" description="Helical" evidence="11">
    <location>
        <begin position="54"/>
        <end position="78"/>
    </location>
</feature>
<keyword evidence="4" id="KW-0349">Heme</keyword>
<evidence type="ECO:0000256" key="11">
    <source>
        <dbReference type="SAM" id="Phobius"/>
    </source>
</evidence>
<dbReference type="CDD" id="cd08760">
    <property type="entry name" value="Cyt_b561_FRRS1_like"/>
    <property type="match status" value="1"/>
</dbReference>
<comment type="caution">
    <text evidence="13">The sequence shown here is derived from an EMBL/GenBank/DDBJ whole genome shotgun (WGS) entry which is preliminary data.</text>
</comment>
<keyword evidence="6" id="KW-0479">Metal-binding</keyword>
<evidence type="ECO:0000259" key="12">
    <source>
        <dbReference type="PROSITE" id="PS50939"/>
    </source>
</evidence>
<evidence type="ECO:0000313" key="14">
    <source>
        <dbReference type="Proteomes" id="UP001293593"/>
    </source>
</evidence>
<evidence type="ECO:0000256" key="4">
    <source>
        <dbReference type="ARBA" id="ARBA00022617"/>
    </source>
</evidence>
<evidence type="ECO:0000256" key="6">
    <source>
        <dbReference type="ARBA" id="ARBA00022723"/>
    </source>
</evidence>
<keyword evidence="14" id="KW-1185">Reference proteome</keyword>
<accession>A0AAE1KHZ0</accession>
<dbReference type="GO" id="GO:0140575">
    <property type="term" value="F:transmembrane monodehydroascorbate reductase activity"/>
    <property type="evidence" value="ECO:0007669"/>
    <property type="project" value="InterPro"/>
</dbReference>
<dbReference type="GO" id="GO:0016020">
    <property type="term" value="C:membrane"/>
    <property type="evidence" value="ECO:0007669"/>
    <property type="project" value="UniProtKB-SubCell"/>
</dbReference>
<keyword evidence="10 11" id="KW-0472">Membrane</keyword>
<feature type="transmembrane region" description="Helical" evidence="11">
    <location>
        <begin position="190"/>
        <end position="209"/>
    </location>
</feature>
<reference evidence="13" key="1">
    <citation type="submission" date="2023-10" db="EMBL/GenBank/DDBJ databases">
        <title>Chromosome-level genome of the transformable northern wattle, Acacia crassicarpa.</title>
        <authorList>
            <person name="Massaro I."/>
            <person name="Sinha N.R."/>
            <person name="Poethig S."/>
            <person name="Leichty A.R."/>
        </authorList>
    </citation>
    <scope>NUCLEOTIDE SEQUENCE</scope>
    <source>
        <strain evidence="13">Acra3RX</strain>
        <tissue evidence="13">Leaf</tissue>
    </source>
</reference>
<keyword evidence="3" id="KW-0813">Transport</keyword>
<keyword evidence="9" id="KW-0408">Iron</keyword>
<keyword evidence="5 11" id="KW-0812">Transmembrane</keyword>
<dbReference type="Gene3D" id="1.20.120.1770">
    <property type="match status" value="1"/>
</dbReference>
<dbReference type="PANTHER" id="PTHR15422">
    <property type="entry name" value="OS05G0565100 PROTEIN"/>
    <property type="match status" value="1"/>
</dbReference>
<dbReference type="InterPro" id="IPR006593">
    <property type="entry name" value="Cyt_b561/ferric_Rdtase_TM"/>
</dbReference>
<feature type="transmembrane region" description="Helical" evidence="11">
    <location>
        <begin position="155"/>
        <end position="178"/>
    </location>
</feature>
<evidence type="ECO:0000256" key="8">
    <source>
        <dbReference type="ARBA" id="ARBA00022989"/>
    </source>
</evidence>
<dbReference type="GO" id="GO:0046872">
    <property type="term" value="F:metal ion binding"/>
    <property type="evidence" value="ECO:0007669"/>
    <property type="project" value="UniProtKB-KW"/>
</dbReference>
<evidence type="ECO:0000256" key="5">
    <source>
        <dbReference type="ARBA" id="ARBA00022692"/>
    </source>
</evidence>
<dbReference type="Pfam" id="PF03188">
    <property type="entry name" value="Cytochrom_B561"/>
    <property type="match status" value="1"/>
</dbReference>
<feature type="transmembrane region" description="Helical" evidence="11">
    <location>
        <begin position="124"/>
        <end position="143"/>
    </location>
</feature>
<dbReference type="SMART" id="SM00665">
    <property type="entry name" value="B561"/>
    <property type="match status" value="1"/>
</dbReference>
<evidence type="ECO:0000313" key="13">
    <source>
        <dbReference type="EMBL" id="KAK4275584.1"/>
    </source>
</evidence>
<organism evidence="13 14">
    <name type="scientific">Acacia crassicarpa</name>
    <name type="common">northern wattle</name>
    <dbReference type="NCBI Taxonomy" id="499986"/>
    <lineage>
        <taxon>Eukaryota</taxon>
        <taxon>Viridiplantae</taxon>
        <taxon>Streptophyta</taxon>
        <taxon>Embryophyta</taxon>
        <taxon>Tracheophyta</taxon>
        <taxon>Spermatophyta</taxon>
        <taxon>Magnoliopsida</taxon>
        <taxon>eudicotyledons</taxon>
        <taxon>Gunneridae</taxon>
        <taxon>Pentapetalae</taxon>
        <taxon>rosids</taxon>
        <taxon>fabids</taxon>
        <taxon>Fabales</taxon>
        <taxon>Fabaceae</taxon>
        <taxon>Caesalpinioideae</taxon>
        <taxon>mimosoid clade</taxon>
        <taxon>Acacieae</taxon>
        <taxon>Acacia</taxon>
    </lineage>
</organism>
<evidence type="ECO:0000256" key="7">
    <source>
        <dbReference type="ARBA" id="ARBA00022982"/>
    </source>
</evidence>
<dbReference type="Proteomes" id="UP001293593">
    <property type="component" value="Unassembled WGS sequence"/>
</dbReference>
<feature type="domain" description="Cytochrome b561" evidence="12">
    <location>
        <begin position="9"/>
        <end position="217"/>
    </location>
</feature>
<dbReference type="EMBL" id="JAWXYG010000004">
    <property type="protein sequence ID" value="KAK4275584.1"/>
    <property type="molecule type" value="Genomic_DNA"/>
</dbReference>